<dbReference type="InterPro" id="IPR012349">
    <property type="entry name" value="Split_barrel_FMN-bd"/>
</dbReference>
<keyword evidence="2" id="KW-1185">Reference proteome</keyword>
<dbReference type="InterPro" id="IPR007396">
    <property type="entry name" value="TR_PAI2-type"/>
</dbReference>
<dbReference type="OrthoDB" id="9794948at2"/>
<sequence length="204" mass="21803">MYVPPALRMPMPQAQALIEAHPFGVLVGGDLQATHLPLLLDRDEGEFGTLYGHFARANPHWQALEDHRALAIFSGPHAYVSPSWYATRPAVPTWNYAAVHAEGPVERLDGDATAALIERSLAHFEPGLIDDKAILDDAFRDRLLAGIVGFRLPIASLQGKAKLGQQRSGADQAGVAAGLGDSAAPEAQALLRYMHEQALGTGAS</sequence>
<dbReference type="Gene3D" id="2.30.110.10">
    <property type="entry name" value="Electron Transport, Fmn-binding Protein, Chain A"/>
    <property type="match status" value="1"/>
</dbReference>
<gene>
    <name evidence="1" type="ORF">SAMN05216571_10118</name>
</gene>
<accession>A0A1G7MQY6</accession>
<organism evidence="1 2">
    <name type="scientific">Onishia taeanensis</name>
    <dbReference type="NCBI Taxonomy" id="284577"/>
    <lineage>
        <taxon>Bacteria</taxon>
        <taxon>Pseudomonadati</taxon>
        <taxon>Pseudomonadota</taxon>
        <taxon>Gammaproteobacteria</taxon>
        <taxon>Oceanospirillales</taxon>
        <taxon>Halomonadaceae</taxon>
        <taxon>Onishia</taxon>
    </lineage>
</organism>
<dbReference type="PIRSF" id="PIRSF010372">
    <property type="entry name" value="PaiB"/>
    <property type="match status" value="1"/>
</dbReference>
<dbReference type="Proteomes" id="UP000198641">
    <property type="component" value="Unassembled WGS sequence"/>
</dbReference>
<dbReference type="PANTHER" id="PTHR35802">
    <property type="entry name" value="PROTEASE SYNTHASE AND SPORULATION PROTEIN PAI 2"/>
    <property type="match status" value="1"/>
</dbReference>
<evidence type="ECO:0000313" key="2">
    <source>
        <dbReference type="Proteomes" id="UP000198641"/>
    </source>
</evidence>
<name>A0A1G7MQY6_9GAMM</name>
<evidence type="ECO:0000313" key="1">
    <source>
        <dbReference type="EMBL" id="SDF64193.1"/>
    </source>
</evidence>
<protein>
    <submittedName>
        <fullName evidence="1">Negative transcriptional regulator, PaiB family</fullName>
    </submittedName>
</protein>
<reference evidence="1 2" key="1">
    <citation type="submission" date="2016-10" db="EMBL/GenBank/DDBJ databases">
        <authorList>
            <person name="de Groot N.N."/>
        </authorList>
    </citation>
    <scope>NUCLEOTIDE SEQUENCE [LARGE SCALE GENOMIC DNA]</scope>
    <source>
        <strain evidence="1 2">BH539</strain>
    </source>
</reference>
<proteinExistence type="predicted"/>
<dbReference type="Pfam" id="PF04299">
    <property type="entry name" value="FMN_bind_2"/>
    <property type="match status" value="1"/>
</dbReference>
<dbReference type="EMBL" id="FNCI01000001">
    <property type="protein sequence ID" value="SDF64193.1"/>
    <property type="molecule type" value="Genomic_DNA"/>
</dbReference>
<dbReference type="STRING" id="284577.SAMN05216571_10118"/>
<dbReference type="AlphaFoldDB" id="A0A1G7MQY6"/>
<dbReference type="PANTHER" id="PTHR35802:SF1">
    <property type="entry name" value="PROTEASE SYNTHASE AND SPORULATION PROTEIN PAI 2"/>
    <property type="match status" value="1"/>
</dbReference>
<dbReference type="SUPFAM" id="SSF50475">
    <property type="entry name" value="FMN-binding split barrel"/>
    <property type="match status" value="1"/>
</dbReference>
<dbReference type="RefSeq" id="WP_092521850.1">
    <property type="nucleotide sequence ID" value="NZ_FNCI01000001.1"/>
</dbReference>